<protein>
    <submittedName>
        <fullName evidence="2">F-box domain-containing protein</fullName>
    </submittedName>
</protein>
<evidence type="ECO:0000313" key="2">
    <source>
        <dbReference type="WBParaSite" id="Pan_g21673.t1"/>
    </source>
</evidence>
<evidence type="ECO:0000313" key="1">
    <source>
        <dbReference type="Proteomes" id="UP000492821"/>
    </source>
</evidence>
<proteinExistence type="predicted"/>
<dbReference type="AlphaFoldDB" id="A0A7E4VJE8"/>
<sequence length="338" mass="39120">MNSTLKPHLIVETLARQRKCMSPQKLCELFLAIGNFSEVFALAFRHHYKVRHSRYCEELDKDNFVIATRRGLVFQFNKNFHIPALLRIAGRLIHEMDTECPDEPWFEPFFEGLDDNECMEYIQLGAGPRFLEKYLRNHDKLPKVEFGDFSLLDKLGSPQIDTLVIEEPSNDKNLKPCRIAAIECSKSIWTDVNPLGRRGASLKYDKKFLKSFTTFGELNFNTVLRYVKTTFPKAEELAFCRVRIPDHDRDTTQECIDRLNTSVDDIWAAMLAHSGSVGVRIFYNPDSEMPMIHLTEACRNGLEGYTITEDDNFLRCTTFKEEGNKKLAVIVYFSTSRF</sequence>
<reference evidence="1" key="1">
    <citation type="journal article" date="2013" name="Genetics">
        <title>The draft genome and transcriptome of Panagrellus redivivus are shaped by the harsh demands of a free-living lifestyle.</title>
        <authorList>
            <person name="Srinivasan J."/>
            <person name="Dillman A.R."/>
            <person name="Macchietto M.G."/>
            <person name="Heikkinen L."/>
            <person name="Lakso M."/>
            <person name="Fracchia K.M."/>
            <person name="Antoshechkin I."/>
            <person name="Mortazavi A."/>
            <person name="Wong G."/>
            <person name="Sternberg P.W."/>
        </authorList>
    </citation>
    <scope>NUCLEOTIDE SEQUENCE [LARGE SCALE GENOMIC DNA]</scope>
    <source>
        <strain evidence="1">MT8872</strain>
    </source>
</reference>
<reference evidence="2" key="2">
    <citation type="submission" date="2020-10" db="UniProtKB">
        <authorList>
            <consortium name="WormBaseParasite"/>
        </authorList>
    </citation>
    <scope>IDENTIFICATION</scope>
</reference>
<organism evidence="1 2">
    <name type="scientific">Panagrellus redivivus</name>
    <name type="common">Microworm</name>
    <dbReference type="NCBI Taxonomy" id="6233"/>
    <lineage>
        <taxon>Eukaryota</taxon>
        <taxon>Metazoa</taxon>
        <taxon>Ecdysozoa</taxon>
        <taxon>Nematoda</taxon>
        <taxon>Chromadorea</taxon>
        <taxon>Rhabditida</taxon>
        <taxon>Tylenchina</taxon>
        <taxon>Panagrolaimomorpha</taxon>
        <taxon>Panagrolaimoidea</taxon>
        <taxon>Panagrolaimidae</taxon>
        <taxon>Panagrellus</taxon>
    </lineage>
</organism>
<accession>A0A7E4VJE8</accession>
<name>A0A7E4VJE8_PANRE</name>
<dbReference type="Proteomes" id="UP000492821">
    <property type="component" value="Unassembled WGS sequence"/>
</dbReference>
<keyword evidence="1" id="KW-1185">Reference proteome</keyword>
<dbReference type="WBParaSite" id="Pan_g21673.t1">
    <property type="protein sequence ID" value="Pan_g21673.t1"/>
    <property type="gene ID" value="Pan_g21673"/>
</dbReference>